<dbReference type="SUPFAM" id="SSF53448">
    <property type="entry name" value="Nucleotide-diphospho-sugar transferases"/>
    <property type="match status" value="1"/>
</dbReference>
<evidence type="ECO:0000259" key="1">
    <source>
        <dbReference type="Pfam" id="PF00535"/>
    </source>
</evidence>
<comment type="caution">
    <text evidence="2">The sequence shown here is derived from an EMBL/GenBank/DDBJ whole genome shotgun (WGS) entry which is preliminary data.</text>
</comment>
<dbReference type="Proteomes" id="UP001182355">
    <property type="component" value="Unassembled WGS sequence"/>
</dbReference>
<dbReference type="EMBL" id="ABNAVX010000006">
    <property type="protein sequence ID" value="ELI8101755.1"/>
    <property type="molecule type" value="Genomic_DNA"/>
</dbReference>
<dbReference type="PANTHER" id="PTHR22916:SF3">
    <property type="entry name" value="UDP-GLCNAC:BETAGAL BETA-1,3-N-ACETYLGLUCOSAMINYLTRANSFERASE-LIKE PROTEIN 1"/>
    <property type="match status" value="1"/>
</dbReference>
<feature type="domain" description="Glycosyltransferase 2-like" evidence="1">
    <location>
        <begin position="7"/>
        <end position="159"/>
    </location>
</feature>
<evidence type="ECO:0000313" key="3">
    <source>
        <dbReference type="Proteomes" id="UP001182355"/>
    </source>
</evidence>
<dbReference type="Gene3D" id="3.90.550.10">
    <property type="entry name" value="Spore Coat Polysaccharide Biosynthesis Protein SpsA, Chain A"/>
    <property type="match status" value="1"/>
</dbReference>
<dbReference type="PANTHER" id="PTHR22916">
    <property type="entry name" value="GLYCOSYLTRANSFERASE"/>
    <property type="match status" value="1"/>
</dbReference>
<protein>
    <submittedName>
        <fullName evidence="2">Glycosyltransferase family 2 protein</fullName>
    </submittedName>
</protein>
<dbReference type="InterPro" id="IPR001173">
    <property type="entry name" value="Glyco_trans_2-like"/>
</dbReference>
<name>A0AAD2V038_YEREN</name>
<sequence>MNNIKISFCIPTYNRSGLLSELIESIVSQCKDRNDIEICISDNASDDNTVEMINNWINKTHISIVYNVNKTNLGADINFLLAPKLASGKYYWLFGSDDKLFPGAIDYLEDFLELDNDIYLVERTEYDFNFAKVNRAGRRWMATGSRIYNSNNKNELLEYFSNSISIGAVFSFLSSNIVKRARWEAIEFDDNYIGSAYPHVYILLSILNEGAVVNYINKPLVMCRGDNDHFSNDGVINRIELDFRGFLNFSDEFYSNHSQIKSKFNSILCHERPFLKTIAVVSTRGTKEEKERIRGYYNKLGMSNIVIHFIYLLKPLLRLSKYIRDGFLNWKIDK</sequence>
<reference evidence="2" key="1">
    <citation type="submission" date="2023-02" db="EMBL/GenBank/DDBJ databases">
        <authorList>
            <person name="Ashton P.M."/>
            <person name="Dallman T."/>
            <person name="Nair S."/>
            <person name="De Pinna E."/>
            <person name="Peters T."/>
            <person name="Grant K."/>
        </authorList>
    </citation>
    <scope>NUCLEOTIDE SEQUENCE</scope>
    <source>
        <strain evidence="2">01103883</strain>
    </source>
</reference>
<gene>
    <name evidence="2" type="ORF">RSF11_001450</name>
</gene>
<dbReference type="GO" id="GO:0016758">
    <property type="term" value="F:hexosyltransferase activity"/>
    <property type="evidence" value="ECO:0007669"/>
    <property type="project" value="UniProtKB-ARBA"/>
</dbReference>
<accession>A0AAD2V038</accession>
<evidence type="ECO:0000313" key="2">
    <source>
        <dbReference type="EMBL" id="ELI8101755.1"/>
    </source>
</evidence>
<organism evidence="2 3">
    <name type="scientific">Yersinia enterocolitica</name>
    <dbReference type="NCBI Taxonomy" id="630"/>
    <lineage>
        <taxon>Bacteria</taxon>
        <taxon>Pseudomonadati</taxon>
        <taxon>Pseudomonadota</taxon>
        <taxon>Gammaproteobacteria</taxon>
        <taxon>Enterobacterales</taxon>
        <taxon>Yersiniaceae</taxon>
        <taxon>Yersinia</taxon>
    </lineage>
</organism>
<dbReference type="RefSeq" id="WP_050162432.1">
    <property type="nucleotide sequence ID" value="NZ_CHYV01000003.1"/>
</dbReference>
<dbReference type="AlphaFoldDB" id="A0AAD2V038"/>
<dbReference type="InterPro" id="IPR029044">
    <property type="entry name" value="Nucleotide-diphossugar_trans"/>
</dbReference>
<dbReference type="Pfam" id="PF00535">
    <property type="entry name" value="Glycos_transf_2"/>
    <property type="match status" value="1"/>
</dbReference>
<proteinExistence type="predicted"/>